<keyword evidence="7" id="KW-1185">Reference proteome</keyword>
<dbReference type="SUPFAM" id="SSF46689">
    <property type="entry name" value="Homeodomain-like"/>
    <property type="match status" value="1"/>
</dbReference>
<dbReference type="PRINTS" id="PR00455">
    <property type="entry name" value="HTHTETR"/>
</dbReference>
<dbReference type="Gene3D" id="1.10.357.10">
    <property type="entry name" value="Tetracycline Repressor, domain 2"/>
    <property type="match status" value="1"/>
</dbReference>
<dbReference type="InterPro" id="IPR011075">
    <property type="entry name" value="TetR_C"/>
</dbReference>
<keyword evidence="3" id="KW-0804">Transcription</keyword>
<evidence type="ECO:0000256" key="3">
    <source>
        <dbReference type="ARBA" id="ARBA00023163"/>
    </source>
</evidence>
<dbReference type="Pfam" id="PF16859">
    <property type="entry name" value="TetR_C_11"/>
    <property type="match status" value="1"/>
</dbReference>
<evidence type="ECO:0000256" key="4">
    <source>
        <dbReference type="PROSITE-ProRule" id="PRU00335"/>
    </source>
</evidence>
<keyword evidence="1" id="KW-0805">Transcription regulation</keyword>
<organism evidence="6 7">
    <name type="scientific">Acidisarcina polymorpha</name>
    <dbReference type="NCBI Taxonomy" id="2211140"/>
    <lineage>
        <taxon>Bacteria</taxon>
        <taxon>Pseudomonadati</taxon>
        <taxon>Acidobacteriota</taxon>
        <taxon>Terriglobia</taxon>
        <taxon>Terriglobales</taxon>
        <taxon>Acidobacteriaceae</taxon>
        <taxon>Acidisarcina</taxon>
    </lineage>
</organism>
<dbReference type="AlphaFoldDB" id="A0A2Z5G915"/>
<dbReference type="KEGG" id="abas:ACPOL_6248"/>
<dbReference type="InterPro" id="IPR050109">
    <property type="entry name" value="HTH-type_TetR-like_transc_reg"/>
</dbReference>
<evidence type="ECO:0000256" key="2">
    <source>
        <dbReference type="ARBA" id="ARBA00023125"/>
    </source>
</evidence>
<name>A0A2Z5G915_9BACT</name>
<dbReference type="InterPro" id="IPR001647">
    <property type="entry name" value="HTH_TetR"/>
</dbReference>
<evidence type="ECO:0000313" key="7">
    <source>
        <dbReference type="Proteomes" id="UP000253606"/>
    </source>
</evidence>
<accession>A0A2Z5G915</accession>
<dbReference type="PANTHER" id="PTHR30055:SF148">
    <property type="entry name" value="TETR-FAMILY TRANSCRIPTIONAL REGULATOR"/>
    <property type="match status" value="1"/>
</dbReference>
<sequence>MAIMKATLDLLAEKGLRNLTIEGISERAGVGKATIYKWWPSKAFVALDAFLDRMQDSIPTDDTGSAQQDFLHQLRGAIAFYETSLGRIFRHFIAECQDDEAFLKTYQERFLEPRRAAVRLIWSRGVGRGEIDPRFDCELVIDMIYAPLVYRLLAGHLPFTSENASQVTEAIFGGIRPSVGVADGIH</sequence>
<evidence type="ECO:0000313" key="6">
    <source>
        <dbReference type="EMBL" id="AXC15489.1"/>
    </source>
</evidence>
<feature type="domain" description="HTH tetR-type" evidence="5">
    <location>
        <begin position="1"/>
        <end position="57"/>
    </location>
</feature>
<proteinExistence type="predicted"/>
<evidence type="ECO:0000259" key="5">
    <source>
        <dbReference type="PROSITE" id="PS50977"/>
    </source>
</evidence>
<gene>
    <name evidence="6" type="ORF">ACPOL_6248</name>
</gene>
<reference evidence="6 7" key="1">
    <citation type="journal article" date="2018" name="Front. Microbiol.">
        <title>Hydrolytic Capabilities as a Key to Environmental Success: Chitinolytic and Cellulolytic Acidobacteria From Acidic Sub-arctic Soils and Boreal Peatlands.</title>
        <authorList>
            <person name="Belova S.E."/>
            <person name="Ravin N.V."/>
            <person name="Pankratov T.A."/>
            <person name="Rakitin A.L."/>
            <person name="Ivanova A.A."/>
            <person name="Beletsky A.V."/>
            <person name="Mardanov A.V."/>
            <person name="Sinninghe Damste J.S."/>
            <person name="Dedysh S.N."/>
        </authorList>
    </citation>
    <scope>NUCLEOTIDE SEQUENCE [LARGE SCALE GENOMIC DNA]</scope>
    <source>
        <strain evidence="6 7">SBC82</strain>
    </source>
</reference>
<dbReference type="Proteomes" id="UP000253606">
    <property type="component" value="Chromosome"/>
</dbReference>
<evidence type="ECO:0000256" key="1">
    <source>
        <dbReference type="ARBA" id="ARBA00023015"/>
    </source>
</evidence>
<dbReference type="PROSITE" id="PS50977">
    <property type="entry name" value="HTH_TETR_2"/>
    <property type="match status" value="1"/>
</dbReference>
<protein>
    <submittedName>
        <fullName evidence="6">Transcriptional regulator, TetR family</fullName>
    </submittedName>
</protein>
<dbReference type="EMBL" id="CP030840">
    <property type="protein sequence ID" value="AXC15489.1"/>
    <property type="molecule type" value="Genomic_DNA"/>
</dbReference>
<dbReference type="GO" id="GO:0000976">
    <property type="term" value="F:transcription cis-regulatory region binding"/>
    <property type="evidence" value="ECO:0007669"/>
    <property type="project" value="TreeGrafter"/>
</dbReference>
<dbReference type="Pfam" id="PF00440">
    <property type="entry name" value="TetR_N"/>
    <property type="match status" value="1"/>
</dbReference>
<dbReference type="GO" id="GO:0003700">
    <property type="term" value="F:DNA-binding transcription factor activity"/>
    <property type="evidence" value="ECO:0007669"/>
    <property type="project" value="TreeGrafter"/>
</dbReference>
<keyword evidence="2 4" id="KW-0238">DNA-binding</keyword>
<dbReference type="SUPFAM" id="SSF48498">
    <property type="entry name" value="Tetracyclin repressor-like, C-terminal domain"/>
    <property type="match status" value="1"/>
</dbReference>
<dbReference type="InterPro" id="IPR009057">
    <property type="entry name" value="Homeodomain-like_sf"/>
</dbReference>
<dbReference type="PANTHER" id="PTHR30055">
    <property type="entry name" value="HTH-TYPE TRANSCRIPTIONAL REGULATOR RUTR"/>
    <property type="match status" value="1"/>
</dbReference>
<dbReference type="InterPro" id="IPR036271">
    <property type="entry name" value="Tet_transcr_reg_TetR-rel_C_sf"/>
</dbReference>
<feature type="DNA-binding region" description="H-T-H motif" evidence="4">
    <location>
        <begin position="20"/>
        <end position="39"/>
    </location>
</feature>
<dbReference type="Gene3D" id="1.10.10.60">
    <property type="entry name" value="Homeodomain-like"/>
    <property type="match status" value="1"/>
</dbReference>